<dbReference type="InterPro" id="IPR037099">
    <property type="entry name" value="Fum_R/Succ_DH_flav-like_C_sf"/>
</dbReference>
<evidence type="ECO:0000256" key="13">
    <source>
        <dbReference type="ARBA" id="ARBA00023136"/>
    </source>
</evidence>
<keyword evidence="22" id="KW-1185">Reference proteome</keyword>
<dbReference type="NCBIfam" id="NF006383">
    <property type="entry name" value="PRK08626.1"/>
    <property type="match status" value="1"/>
</dbReference>
<dbReference type="GO" id="GO:0009061">
    <property type="term" value="P:anaerobic respiration"/>
    <property type="evidence" value="ECO:0007669"/>
    <property type="project" value="TreeGrafter"/>
</dbReference>
<dbReference type="InterPro" id="IPR030664">
    <property type="entry name" value="SdhA/FrdA/AprA"/>
</dbReference>
<keyword evidence="12" id="KW-0560">Oxidoreductase</keyword>
<dbReference type="EMBL" id="JAKUDL010000006">
    <property type="protein sequence ID" value="MCH4295908.1"/>
    <property type="molecule type" value="Genomic_DNA"/>
</dbReference>
<dbReference type="AlphaFoldDB" id="A0AAJ1F1U4"/>
<dbReference type="InterPro" id="IPR003952">
    <property type="entry name" value="FRD_SDH_FAD_BS"/>
</dbReference>
<sequence length="679" mass="73785">MKLIYTDCLVVGAGLAGLRVAIAAKERGHDTLVLSLIPAKRSHSAAAQGGMQASLGNTVKGLGDNEDVHFQDTVKGSDWGCDQTVARMFAHCAPKAVRELTHWGVPWTRVTKGKREVVVNAERITIEEAEAAHGLINARDFGGTKKWRTCYTADGTGHSLLYAVDNKAISLGIQVHERVEALAIIHDGKRCHGVVARCLITGELRAYIAKSTTIATGGYGRIYEVSTNAIICEGIGQALALETGVATLGNMEAVQFHPTAIVPVGILTTEGCRGDGGLLRDKDGYRFMPDYEPEKKELASRDVVSRRMTEHMRKGKGVDSPYGPHLWLDITLLGRKHIETNLREVKEICENFLGIDPAEEWIPVRPTQHYSMGGIRTTPTGESPQLKGLFSVGEAACWDMHGFNRLGGNSLAETVVGGMIIGKYVADFCDNNDLVLDTGLAQGFVDKVRAEIDDLIDGDGRENAWQLKAAMQKVMMDYVGIFRNGPELEEAVTQLKALLQRAAKLGVTCKKRHANPELVEALRVRRMLKVALTVACGAAARTESRGAHAREDFPQRNDKDWLSRTLASWPDANALEPTLSYEALDVMKMELPPGYRGYGADNAIAHPDTAKREAEIAELLASLGPDASREARQQALMPFELPASLQPGNERLSDSLSQLPEPASAETIPSQNLAGDDNS</sequence>
<dbReference type="Proteomes" id="UP001297581">
    <property type="component" value="Unassembled WGS sequence"/>
</dbReference>
<evidence type="ECO:0000256" key="2">
    <source>
        <dbReference type="ARBA" id="ARBA00004515"/>
    </source>
</evidence>
<feature type="active site" description="Proton acceptor" evidence="17">
    <location>
        <position position="301"/>
    </location>
</feature>
<dbReference type="Gene3D" id="3.50.50.60">
    <property type="entry name" value="FAD/NAD(P)-binding domain"/>
    <property type="match status" value="1"/>
</dbReference>
<dbReference type="EC" id="1.3.5.1" evidence="4"/>
<dbReference type="InterPro" id="IPR036188">
    <property type="entry name" value="FAD/NAD-bd_sf"/>
</dbReference>
<protein>
    <recommendedName>
        <fullName evidence="5">Fumarate reductase flavoprotein subunit</fullName>
        <ecNumber evidence="4">1.3.5.1</ecNumber>
    </recommendedName>
    <alternativeName>
        <fullName evidence="14">Quinol-fumarate reductase flavoprotein subunit</fullName>
    </alternativeName>
</protein>
<keyword evidence="9" id="KW-0285">Flavoprotein</keyword>
<feature type="region of interest" description="Disordered" evidence="18">
    <location>
        <begin position="631"/>
        <end position="679"/>
    </location>
</feature>
<feature type="domain" description="Fumarate reductase/succinate dehydrogenase flavoprotein-like C-terminal" evidence="20">
    <location>
        <begin position="469"/>
        <end position="598"/>
    </location>
</feature>
<dbReference type="InterPro" id="IPR015939">
    <property type="entry name" value="Fum_Rdtase/Succ_DH_flav-like_C"/>
</dbReference>
<evidence type="ECO:0000256" key="15">
    <source>
        <dbReference type="ARBA" id="ARBA00049220"/>
    </source>
</evidence>
<evidence type="ECO:0000256" key="8">
    <source>
        <dbReference type="ARBA" id="ARBA00022519"/>
    </source>
</evidence>
<evidence type="ECO:0000256" key="5">
    <source>
        <dbReference type="ARBA" id="ARBA00014044"/>
    </source>
</evidence>
<dbReference type="NCBIfam" id="TIGR01812">
    <property type="entry name" value="sdhA_frdA_Gneg"/>
    <property type="match status" value="1"/>
</dbReference>
<dbReference type="GO" id="GO:0050660">
    <property type="term" value="F:flavin adenine dinucleotide binding"/>
    <property type="evidence" value="ECO:0007669"/>
    <property type="project" value="InterPro"/>
</dbReference>
<dbReference type="Pfam" id="PF00890">
    <property type="entry name" value="FAD_binding_2"/>
    <property type="match status" value="1"/>
</dbReference>
<dbReference type="PANTHER" id="PTHR11632:SF71">
    <property type="entry name" value="FUMARATE REDUCTASE FLAVOPROTEIN SUBUNIT"/>
    <property type="match status" value="1"/>
</dbReference>
<evidence type="ECO:0000256" key="4">
    <source>
        <dbReference type="ARBA" id="ARBA00012792"/>
    </source>
</evidence>
<keyword evidence="7" id="KW-1003">Cell membrane</keyword>
<accession>A0AAJ1F1U4</accession>
<dbReference type="SUPFAM" id="SSF46977">
    <property type="entry name" value="Succinate dehydrogenase/fumarate reductase flavoprotein C-terminal domain"/>
    <property type="match status" value="1"/>
</dbReference>
<organism evidence="21 22">
    <name type="scientific">Shewanella zhuhaiensis</name>
    <dbReference type="NCBI Taxonomy" id="2919576"/>
    <lineage>
        <taxon>Bacteria</taxon>
        <taxon>Pseudomonadati</taxon>
        <taxon>Pseudomonadota</taxon>
        <taxon>Gammaproteobacteria</taxon>
        <taxon>Alteromonadales</taxon>
        <taxon>Shewanellaceae</taxon>
        <taxon>Shewanella</taxon>
    </lineage>
</organism>
<evidence type="ECO:0000256" key="3">
    <source>
        <dbReference type="ARBA" id="ARBA00008040"/>
    </source>
</evidence>
<dbReference type="GO" id="GO:0005886">
    <property type="term" value="C:plasma membrane"/>
    <property type="evidence" value="ECO:0007669"/>
    <property type="project" value="UniProtKB-SubCell"/>
</dbReference>
<evidence type="ECO:0000313" key="22">
    <source>
        <dbReference type="Proteomes" id="UP001297581"/>
    </source>
</evidence>
<evidence type="ECO:0000256" key="11">
    <source>
        <dbReference type="ARBA" id="ARBA00022982"/>
    </source>
</evidence>
<dbReference type="InterPro" id="IPR003953">
    <property type="entry name" value="FAD-dep_OxRdtase_2_FAD-bd"/>
</dbReference>
<evidence type="ECO:0000256" key="7">
    <source>
        <dbReference type="ARBA" id="ARBA00022475"/>
    </source>
</evidence>
<dbReference type="GO" id="GO:0022900">
    <property type="term" value="P:electron transport chain"/>
    <property type="evidence" value="ECO:0007669"/>
    <property type="project" value="InterPro"/>
</dbReference>
<evidence type="ECO:0000256" key="6">
    <source>
        <dbReference type="ARBA" id="ARBA00022448"/>
    </source>
</evidence>
<comment type="cofactor">
    <cofactor evidence="1">
        <name>FAD</name>
        <dbReference type="ChEBI" id="CHEBI:57692"/>
    </cofactor>
</comment>
<keyword evidence="10" id="KW-0274">FAD</keyword>
<dbReference type="InterPro" id="IPR014006">
    <property type="entry name" value="Succ_Dhase_FrdA_Gneg"/>
</dbReference>
<evidence type="ECO:0000313" key="21">
    <source>
        <dbReference type="EMBL" id="MCH4295908.1"/>
    </source>
</evidence>
<evidence type="ECO:0000259" key="19">
    <source>
        <dbReference type="Pfam" id="PF00890"/>
    </source>
</evidence>
<reference evidence="21 22" key="1">
    <citation type="submission" date="2022-02" db="EMBL/GenBank/DDBJ databases">
        <title>The genome sequence of Shewanella sp. 3B26.</title>
        <authorList>
            <person name="Du J."/>
        </authorList>
    </citation>
    <scope>NUCLEOTIDE SEQUENCE [LARGE SCALE GENOMIC DNA]</scope>
    <source>
        <strain evidence="21 22">3B26</strain>
    </source>
</reference>
<dbReference type="Pfam" id="PF02910">
    <property type="entry name" value="Succ_DH_flav_C"/>
    <property type="match status" value="1"/>
</dbReference>
<keyword evidence="13" id="KW-0472">Membrane</keyword>
<keyword evidence="8" id="KW-0997">Cell inner membrane</keyword>
<dbReference type="RefSeq" id="WP_240592015.1">
    <property type="nucleotide sequence ID" value="NZ_JAKUDL010000006.1"/>
</dbReference>
<evidence type="ECO:0000256" key="14">
    <source>
        <dbReference type="ARBA" id="ARBA00030461"/>
    </source>
</evidence>
<dbReference type="GO" id="GO:0009055">
    <property type="term" value="F:electron transfer activity"/>
    <property type="evidence" value="ECO:0007669"/>
    <property type="project" value="TreeGrafter"/>
</dbReference>
<evidence type="ECO:0000256" key="10">
    <source>
        <dbReference type="ARBA" id="ARBA00022827"/>
    </source>
</evidence>
<keyword evidence="11" id="KW-0249">Electron transport</keyword>
<evidence type="ECO:0000256" key="1">
    <source>
        <dbReference type="ARBA" id="ARBA00001974"/>
    </source>
</evidence>
<comment type="caution">
    <text evidence="21">The sequence shown here is derived from an EMBL/GenBank/DDBJ whole genome shotgun (WGS) entry which is preliminary data.</text>
</comment>
<dbReference type="PANTHER" id="PTHR11632">
    <property type="entry name" value="SUCCINATE DEHYDROGENASE 2 FLAVOPROTEIN SUBUNIT"/>
    <property type="match status" value="1"/>
</dbReference>
<evidence type="ECO:0000256" key="9">
    <source>
        <dbReference type="ARBA" id="ARBA00022630"/>
    </source>
</evidence>
<comment type="similarity">
    <text evidence="3">Belongs to the FAD-dependent oxidoreductase 2 family. FRD/SDH subfamily.</text>
</comment>
<feature type="domain" description="FAD-dependent oxidoreductase 2 FAD-binding" evidence="19">
    <location>
        <begin position="7"/>
        <end position="411"/>
    </location>
</feature>
<dbReference type="SUPFAM" id="SSF56425">
    <property type="entry name" value="Succinate dehydrogenase/fumarate reductase flavoprotein, catalytic domain"/>
    <property type="match status" value="1"/>
</dbReference>
<comment type="subunit">
    <text evidence="16">Part of an enzyme complex containing three subunits: a flavoprotein (frdA), an iron-sulfur protein (frdB), and diheme cytochrome b (frdC).</text>
</comment>
<evidence type="ECO:0000256" key="16">
    <source>
        <dbReference type="ARBA" id="ARBA00066269"/>
    </source>
</evidence>
<evidence type="ECO:0000256" key="17">
    <source>
        <dbReference type="PIRSR" id="PIRSR630664-50"/>
    </source>
</evidence>
<dbReference type="Gene3D" id="1.20.58.100">
    <property type="entry name" value="Fumarate reductase/succinate dehydrogenase flavoprotein-like, C-terminal domain"/>
    <property type="match status" value="1"/>
</dbReference>
<dbReference type="SUPFAM" id="SSF51905">
    <property type="entry name" value="FAD/NAD(P)-binding domain"/>
    <property type="match status" value="1"/>
</dbReference>
<dbReference type="Gene3D" id="3.90.700.10">
    <property type="entry name" value="Succinate dehydrogenase/fumarate reductase flavoprotein, catalytic domain"/>
    <property type="match status" value="1"/>
</dbReference>
<evidence type="ECO:0000259" key="20">
    <source>
        <dbReference type="Pfam" id="PF02910"/>
    </source>
</evidence>
<dbReference type="Gene3D" id="3.10.20.820">
    <property type="match status" value="1"/>
</dbReference>
<dbReference type="GO" id="GO:0008177">
    <property type="term" value="F:succinate dehydrogenase (quinone) activity"/>
    <property type="evidence" value="ECO:0007669"/>
    <property type="project" value="UniProtKB-EC"/>
</dbReference>
<proteinExistence type="inferred from homology"/>
<name>A0AAJ1F1U4_9GAMM</name>
<evidence type="ECO:0000256" key="12">
    <source>
        <dbReference type="ARBA" id="ARBA00023002"/>
    </source>
</evidence>
<dbReference type="InterPro" id="IPR027477">
    <property type="entry name" value="Succ_DH/fumarate_Rdtase_cat_sf"/>
</dbReference>
<dbReference type="FunFam" id="3.50.50.60:FF:000009">
    <property type="entry name" value="Succinate dehydrogenase flavoprotein subunit"/>
    <property type="match status" value="1"/>
</dbReference>
<comment type="subcellular location">
    <subcellularLocation>
        <location evidence="2">Cell inner membrane</location>
        <topology evidence="2">Peripheral membrane protein</topology>
        <orientation evidence="2">Cytoplasmic side</orientation>
    </subcellularLocation>
</comment>
<evidence type="ECO:0000256" key="18">
    <source>
        <dbReference type="SAM" id="MobiDB-lite"/>
    </source>
</evidence>
<gene>
    <name evidence="21" type="ORF">MJ923_16500</name>
</gene>
<dbReference type="FunFam" id="3.90.700.10:FF:000005">
    <property type="entry name" value="Succinate dehydrogenase flavoprotein subunit"/>
    <property type="match status" value="1"/>
</dbReference>
<dbReference type="PROSITE" id="PS00504">
    <property type="entry name" value="FRD_SDH_FAD_BINDING"/>
    <property type="match status" value="1"/>
</dbReference>
<keyword evidence="6" id="KW-0813">Transport</keyword>
<comment type="catalytic activity">
    <reaction evidence="15">
        <text>a quinone + succinate = fumarate + a quinol</text>
        <dbReference type="Rhea" id="RHEA:40523"/>
        <dbReference type="ChEBI" id="CHEBI:24646"/>
        <dbReference type="ChEBI" id="CHEBI:29806"/>
        <dbReference type="ChEBI" id="CHEBI:30031"/>
        <dbReference type="ChEBI" id="CHEBI:132124"/>
        <dbReference type="EC" id="1.3.5.1"/>
    </reaction>
</comment>